<keyword evidence="3" id="KW-0963">Cytoplasm</keyword>
<keyword evidence="9" id="KW-1185">Reference proteome</keyword>
<reference evidence="8 9" key="1">
    <citation type="submission" date="2020-08" db="EMBL/GenBank/DDBJ databases">
        <title>Genomic Encyclopedia of Type Strains, Phase IV (KMG-IV): sequencing the most valuable type-strain genomes for metagenomic binning, comparative biology and taxonomic classification.</title>
        <authorList>
            <person name="Goeker M."/>
        </authorList>
    </citation>
    <scope>NUCLEOTIDE SEQUENCE [LARGE SCALE GENOMIC DNA]</scope>
    <source>
        <strain evidence="8 9">DSM 27471</strain>
    </source>
</reference>
<dbReference type="SUPFAM" id="SSF56784">
    <property type="entry name" value="HAD-like"/>
    <property type="match status" value="1"/>
</dbReference>
<proteinExistence type="inferred from homology"/>
<name>A0A7W5H2B8_9PORP</name>
<evidence type="ECO:0000313" key="8">
    <source>
        <dbReference type="EMBL" id="MBB3187251.1"/>
    </source>
</evidence>
<dbReference type="Proteomes" id="UP000544222">
    <property type="component" value="Unassembled WGS sequence"/>
</dbReference>
<keyword evidence="4" id="KW-0479">Metal-binding</keyword>
<evidence type="ECO:0000256" key="1">
    <source>
        <dbReference type="ARBA" id="ARBA00004496"/>
    </source>
</evidence>
<evidence type="ECO:0000256" key="7">
    <source>
        <dbReference type="ARBA" id="ARBA00031828"/>
    </source>
</evidence>
<evidence type="ECO:0000313" key="9">
    <source>
        <dbReference type="Proteomes" id="UP000544222"/>
    </source>
</evidence>
<comment type="caution">
    <text evidence="8">The sequence shown here is derived from an EMBL/GenBank/DDBJ whole genome shotgun (WGS) entry which is preliminary data.</text>
</comment>
<dbReference type="NCBIfam" id="TIGR01656">
    <property type="entry name" value="Histidinol-ppas"/>
    <property type="match status" value="1"/>
</dbReference>
<organism evidence="8 9">
    <name type="scientific">Microbacter margulisiae</name>
    <dbReference type="NCBI Taxonomy" id="1350067"/>
    <lineage>
        <taxon>Bacteria</taxon>
        <taxon>Pseudomonadati</taxon>
        <taxon>Bacteroidota</taxon>
        <taxon>Bacteroidia</taxon>
        <taxon>Bacteroidales</taxon>
        <taxon>Porphyromonadaceae</taxon>
        <taxon>Microbacter</taxon>
    </lineage>
</organism>
<accession>A0A7W5H2B8</accession>
<keyword evidence="6" id="KW-0119">Carbohydrate metabolism</keyword>
<dbReference type="GO" id="GO:0016791">
    <property type="term" value="F:phosphatase activity"/>
    <property type="evidence" value="ECO:0007669"/>
    <property type="project" value="InterPro"/>
</dbReference>
<evidence type="ECO:0000256" key="4">
    <source>
        <dbReference type="ARBA" id="ARBA00022723"/>
    </source>
</evidence>
<dbReference type="InterPro" id="IPR006549">
    <property type="entry name" value="HAD-SF_hydro_IIIA"/>
</dbReference>
<dbReference type="PANTHER" id="PTHR42891">
    <property type="entry name" value="D-GLYCERO-BETA-D-MANNO-HEPTOSE-1,7-BISPHOSPHATE 7-PHOSPHATASE"/>
    <property type="match status" value="1"/>
</dbReference>
<dbReference type="Gene3D" id="3.40.50.1000">
    <property type="entry name" value="HAD superfamily/HAD-like"/>
    <property type="match status" value="1"/>
</dbReference>
<evidence type="ECO:0000256" key="5">
    <source>
        <dbReference type="ARBA" id="ARBA00022801"/>
    </source>
</evidence>
<dbReference type="RefSeq" id="WP_183413036.1">
    <property type="nucleotide sequence ID" value="NZ_JACHYB010000001.1"/>
</dbReference>
<keyword evidence="5" id="KW-0378">Hydrolase</keyword>
<comment type="similarity">
    <text evidence="2">Belongs to the GmhB family.</text>
</comment>
<sequence>MNPNISRLKTKHFLFLDRDGVINVHRPNDYVKALDEFVFLPRALEALVKLSKHFSRIVIVTNQRGVSKGKMHESAVQEVHAYLQKQVEDAGGKIDGIYYCIHLDDNHPNRKPNSGMAFEAKKHFPEIDFSQSMMVGDSRSDIEFGNRLGMTTVLIKKEKPGWQKPVPDFIFSSLAAIAELWEDNANYIGEDALANK</sequence>
<comment type="subcellular location">
    <subcellularLocation>
        <location evidence="1">Cytoplasm</location>
    </subcellularLocation>
</comment>
<dbReference type="InterPro" id="IPR004446">
    <property type="entry name" value="Heptose_bisP_phosphatase"/>
</dbReference>
<dbReference type="InterPro" id="IPR036412">
    <property type="entry name" value="HAD-like_sf"/>
</dbReference>
<dbReference type="InterPro" id="IPR023214">
    <property type="entry name" value="HAD_sf"/>
</dbReference>
<gene>
    <name evidence="8" type="ORF">FHX64_001414</name>
</gene>
<dbReference type="NCBIfam" id="TIGR01662">
    <property type="entry name" value="HAD-SF-IIIA"/>
    <property type="match status" value="1"/>
</dbReference>
<dbReference type="GO" id="GO:0005975">
    <property type="term" value="P:carbohydrate metabolic process"/>
    <property type="evidence" value="ECO:0007669"/>
    <property type="project" value="InterPro"/>
</dbReference>
<dbReference type="EMBL" id="JACHYB010000001">
    <property type="protein sequence ID" value="MBB3187251.1"/>
    <property type="molecule type" value="Genomic_DNA"/>
</dbReference>
<dbReference type="GO" id="GO:0005737">
    <property type="term" value="C:cytoplasm"/>
    <property type="evidence" value="ECO:0007669"/>
    <property type="project" value="UniProtKB-SubCell"/>
</dbReference>
<evidence type="ECO:0000256" key="6">
    <source>
        <dbReference type="ARBA" id="ARBA00023277"/>
    </source>
</evidence>
<dbReference type="Pfam" id="PF13242">
    <property type="entry name" value="Hydrolase_like"/>
    <property type="match status" value="1"/>
</dbReference>
<dbReference type="PANTHER" id="PTHR42891:SF1">
    <property type="entry name" value="D-GLYCERO-BETA-D-MANNO-HEPTOSE-1,7-BISPHOSPHATE 7-PHOSPHATASE"/>
    <property type="match status" value="1"/>
</dbReference>
<dbReference type="GO" id="GO:0046872">
    <property type="term" value="F:metal ion binding"/>
    <property type="evidence" value="ECO:0007669"/>
    <property type="project" value="UniProtKB-KW"/>
</dbReference>
<evidence type="ECO:0000256" key="2">
    <source>
        <dbReference type="ARBA" id="ARBA00005628"/>
    </source>
</evidence>
<dbReference type="CDD" id="cd07503">
    <property type="entry name" value="HAD_HisB-N"/>
    <property type="match status" value="1"/>
</dbReference>
<protein>
    <recommendedName>
        <fullName evidence="7">D,D-heptose 1,7-bisphosphate phosphatase</fullName>
    </recommendedName>
</protein>
<dbReference type="InterPro" id="IPR006543">
    <property type="entry name" value="Histidinol-phos"/>
</dbReference>
<dbReference type="AlphaFoldDB" id="A0A7W5H2B8"/>
<evidence type="ECO:0000256" key="3">
    <source>
        <dbReference type="ARBA" id="ARBA00022490"/>
    </source>
</evidence>